<dbReference type="AlphaFoldDB" id="E1X2I2"/>
<dbReference type="HOGENOM" id="CLU_870871_0_0_7"/>
<name>E1X2I2_HALMS</name>
<dbReference type="PATRIC" id="fig|862908.3.peg.1833"/>
<sequence>MKDKFSDCRLSIEWGRDKSLTLEWDILDHAVSFFWLKLFHSCLSEEISLNSRYVGFLQGPRDQDFVGNLLNECIDTINEDGRYFIEDRYEGEITQELLHEVHHHFSTLMGDEFSKSQFWIDSNTTIHSAICGLNDYIHELESWQSAVDVNEVDEEITSAYVTSRFFEAKGIEIQDDWNHLFSLDGQFGDLTLHYDQIGKTWLEVLLERDEVIIEDDIRPLSRLTGSFNINFFETDREYLLDTITPYALSKGIELEDSSLRLGHCCLGRLRESNMDREELISLLSKNLDISSITLMQNEEVIIRKEIPKSKERYFYSKNK</sequence>
<organism evidence="1 2">
    <name type="scientific">Halobacteriovorax marinus (strain ATCC BAA-682 / DSM 15412 / SJ)</name>
    <name type="common">Bacteriovorax marinus</name>
    <dbReference type="NCBI Taxonomy" id="862908"/>
    <lineage>
        <taxon>Bacteria</taxon>
        <taxon>Pseudomonadati</taxon>
        <taxon>Bdellovibrionota</taxon>
        <taxon>Bacteriovoracia</taxon>
        <taxon>Bacteriovoracales</taxon>
        <taxon>Halobacteriovoraceae</taxon>
        <taxon>Halobacteriovorax</taxon>
    </lineage>
</organism>
<proteinExistence type="predicted"/>
<dbReference type="STRING" id="862908.BMS_1933"/>
<evidence type="ECO:0000313" key="1">
    <source>
        <dbReference type="EMBL" id="CBW26749.1"/>
    </source>
</evidence>
<dbReference type="OrthoDB" id="10012948at2"/>
<dbReference type="EMBL" id="FQ312005">
    <property type="protein sequence ID" value="CBW26749.1"/>
    <property type="molecule type" value="Genomic_DNA"/>
</dbReference>
<dbReference type="eggNOG" id="ENOG502ZTP1">
    <property type="taxonomic scope" value="Bacteria"/>
</dbReference>
<accession>E1X2I2</accession>
<evidence type="ECO:0000313" key="2">
    <source>
        <dbReference type="Proteomes" id="UP000008963"/>
    </source>
</evidence>
<protein>
    <submittedName>
        <fullName evidence="1">Uncharacterized protein</fullName>
    </submittedName>
</protein>
<reference evidence="2" key="1">
    <citation type="journal article" date="2013" name="ISME J.">
        <title>A small predatory core genome in the divergent marine Bacteriovorax marinus SJ and the terrestrial Bdellovibrio bacteriovorus.</title>
        <authorList>
            <person name="Crossman L.C."/>
            <person name="Chen H."/>
            <person name="Cerdeno-Tarraga A.M."/>
            <person name="Brooks K."/>
            <person name="Quail M.A."/>
            <person name="Pineiro S.A."/>
            <person name="Hobley L."/>
            <person name="Sockett R.E."/>
            <person name="Bentley S.D."/>
            <person name="Parkhill J."/>
            <person name="Williams H.N."/>
            <person name="Stine O.C."/>
        </authorList>
    </citation>
    <scope>NUCLEOTIDE SEQUENCE [LARGE SCALE GENOMIC DNA]</scope>
    <source>
        <strain evidence="2">ATCC BAA-682 / DSM 15412 / SJ</strain>
    </source>
</reference>
<dbReference type="KEGG" id="bmx:BMS_1933"/>
<keyword evidence="2" id="KW-1185">Reference proteome</keyword>
<dbReference type="RefSeq" id="WP_014244530.1">
    <property type="nucleotide sequence ID" value="NC_016620.1"/>
</dbReference>
<gene>
    <name evidence="1" type="ordered locus">BMS_1933</name>
</gene>
<dbReference type="Proteomes" id="UP000008963">
    <property type="component" value="Chromosome"/>
</dbReference>